<dbReference type="OrthoDB" id="9799747at2"/>
<keyword evidence="3" id="KW-0804">Transcription</keyword>
<keyword evidence="1" id="KW-0805">Transcription regulation</keyword>
<evidence type="ECO:0000313" key="6">
    <source>
        <dbReference type="Proteomes" id="UP000297609"/>
    </source>
</evidence>
<evidence type="ECO:0000256" key="3">
    <source>
        <dbReference type="ARBA" id="ARBA00023163"/>
    </source>
</evidence>
<dbReference type="AlphaFoldDB" id="A0A4R9JR83"/>
<evidence type="ECO:0000313" key="5">
    <source>
        <dbReference type="EMBL" id="TGL55004.1"/>
    </source>
</evidence>
<sequence length="158" mass="18272">MARELPSRFRSVRYFDRISSEIADIVRIEMEKLGYPGLTTSHFEILTFLIRTSNPINMTQIAKTIEKTKPTCTVLVNRLVKEGLVDRNPSPSDGREWAILLSKEGKKIRKKIVTISAKLLSLQTWGISKENEDILYPILDKIYKHIRKEKDEEPQSKT</sequence>
<name>A0A4R9JR83_9LEPT</name>
<accession>A0A4R9JR83</accession>
<reference evidence="5" key="1">
    <citation type="journal article" date="2019" name="PLoS Negl. Trop. Dis.">
        <title>Revisiting the worldwide diversity of Leptospira species in the environment.</title>
        <authorList>
            <person name="Vincent A.T."/>
            <person name="Schiettekatte O."/>
            <person name="Bourhy P."/>
            <person name="Veyrier F.J."/>
            <person name="Picardeau M."/>
        </authorList>
    </citation>
    <scope>NUCLEOTIDE SEQUENCE [LARGE SCALE GENOMIC DNA]</scope>
    <source>
        <strain evidence="5">201702454</strain>
    </source>
</reference>
<evidence type="ECO:0000256" key="1">
    <source>
        <dbReference type="ARBA" id="ARBA00023015"/>
    </source>
</evidence>
<dbReference type="InterPro" id="IPR000835">
    <property type="entry name" value="HTH_MarR-typ"/>
</dbReference>
<dbReference type="PANTHER" id="PTHR42756:SF1">
    <property type="entry name" value="TRANSCRIPTIONAL REPRESSOR OF EMRAB OPERON"/>
    <property type="match status" value="1"/>
</dbReference>
<dbReference type="InterPro" id="IPR036390">
    <property type="entry name" value="WH_DNA-bd_sf"/>
</dbReference>
<keyword evidence="6" id="KW-1185">Reference proteome</keyword>
<dbReference type="PROSITE" id="PS50995">
    <property type="entry name" value="HTH_MARR_2"/>
    <property type="match status" value="1"/>
</dbReference>
<dbReference type="RefSeq" id="WP_135618125.1">
    <property type="nucleotide sequence ID" value="NZ_RQGG01000013.1"/>
</dbReference>
<dbReference type="InterPro" id="IPR036388">
    <property type="entry name" value="WH-like_DNA-bd_sf"/>
</dbReference>
<evidence type="ECO:0000259" key="4">
    <source>
        <dbReference type="PROSITE" id="PS50995"/>
    </source>
</evidence>
<dbReference type="GO" id="GO:0003700">
    <property type="term" value="F:DNA-binding transcription factor activity"/>
    <property type="evidence" value="ECO:0007669"/>
    <property type="project" value="InterPro"/>
</dbReference>
<dbReference type="GO" id="GO:0003677">
    <property type="term" value="F:DNA binding"/>
    <property type="evidence" value="ECO:0007669"/>
    <property type="project" value="UniProtKB-KW"/>
</dbReference>
<gene>
    <name evidence="5" type="ORF">EHQ59_05185</name>
</gene>
<dbReference type="SUPFAM" id="SSF46785">
    <property type="entry name" value="Winged helix' DNA-binding domain"/>
    <property type="match status" value="1"/>
</dbReference>
<dbReference type="PANTHER" id="PTHR42756">
    <property type="entry name" value="TRANSCRIPTIONAL REGULATOR, MARR"/>
    <property type="match status" value="1"/>
</dbReference>
<comment type="caution">
    <text evidence="5">The sequence shown here is derived from an EMBL/GenBank/DDBJ whole genome shotgun (WGS) entry which is preliminary data.</text>
</comment>
<dbReference type="SMART" id="SM00347">
    <property type="entry name" value="HTH_MARR"/>
    <property type="match status" value="1"/>
</dbReference>
<dbReference type="Gene3D" id="1.10.10.10">
    <property type="entry name" value="Winged helix-like DNA-binding domain superfamily/Winged helix DNA-binding domain"/>
    <property type="match status" value="1"/>
</dbReference>
<keyword evidence="2" id="KW-0238">DNA-binding</keyword>
<proteinExistence type="predicted"/>
<dbReference type="Proteomes" id="UP000297609">
    <property type="component" value="Unassembled WGS sequence"/>
</dbReference>
<evidence type="ECO:0000256" key="2">
    <source>
        <dbReference type="ARBA" id="ARBA00023125"/>
    </source>
</evidence>
<dbReference type="EMBL" id="RQGG01000013">
    <property type="protein sequence ID" value="TGL55004.1"/>
    <property type="molecule type" value="Genomic_DNA"/>
</dbReference>
<feature type="domain" description="HTH marR-type" evidence="4">
    <location>
        <begin position="1"/>
        <end position="144"/>
    </location>
</feature>
<organism evidence="5 6">
    <name type="scientific">Leptospira kemamanensis</name>
    <dbReference type="NCBI Taxonomy" id="2484942"/>
    <lineage>
        <taxon>Bacteria</taxon>
        <taxon>Pseudomonadati</taxon>
        <taxon>Spirochaetota</taxon>
        <taxon>Spirochaetia</taxon>
        <taxon>Leptospirales</taxon>
        <taxon>Leptospiraceae</taxon>
        <taxon>Leptospira</taxon>
    </lineage>
</organism>
<protein>
    <submittedName>
        <fullName evidence="5">MarR family transcriptional regulator</fullName>
    </submittedName>
</protein>
<dbReference type="Pfam" id="PF12802">
    <property type="entry name" value="MarR_2"/>
    <property type="match status" value="1"/>
</dbReference>